<dbReference type="Pfam" id="PF00923">
    <property type="entry name" value="TAL_FSA"/>
    <property type="match status" value="1"/>
</dbReference>
<dbReference type="SUPFAM" id="SSF51569">
    <property type="entry name" value="Aldolase"/>
    <property type="match status" value="1"/>
</dbReference>
<dbReference type="InterPro" id="IPR018225">
    <property type="entry name" value="Transaldolase_AS"/>
</dbReference>
<comment type="function">
    <text evidence="8">Catalyzes the rate-limiting step of the non-oxidative phase in the pentose phosphate pathway. Catalyzes the reversible conversion of sedheptulose-7-phosphate and D-glyceraldehyde 3-phosphate into erythrose-4-phosphate and beta-D-fructose 6-phosphate.</text>
</comment>
<evidence type="ECO:0000313" key="9">
    <source>
        <dbReference type="EMBL" id="QID79583.1"/>
    </source>
</evidence>
<dbReference type="GO" id="GO:0004801">
    <property type="term" value="F:transaldolase activity"/>
    <property type="evidence" value="ECO:0007669"/>
    <property type="project" value="UniProtKB-EC"/>
</dbReference>
<keyword evidence="7" id="KW-0704">Schiff base</keyword>
<comment type="similarity">
    <text evidence="3">Belongs to the transaldolase family. Type 1 subfamily.</text>
</comment>
<sequence length="333" mass="37254">MSEPSEKKQKVATSSLEQLKKAGTHVVADSGDFEAISKYEPQDSTTNPSLILAASKLEKYARFIDAAVEYGRKHGKTDHEKIENAMDKILVEFGTQILKVVPGRVSTEVDARLSFDKKATVKKALHIIKLYKDAGVPKERVLIKIASTWEGIQAARELEVKHGIHCNMTLLFSFTQAVACAEANVTLISPFVGRIMDFYKALSGKDYTAETDPGVLSVKKIYSYYKRHGYATEVMAASFRNLDELKALAGIDNMTLPLNLLEQLYESTDPIENKLNSESAKEEGVEKVSFINDEPHFRYVLNEDQMATEKLSDGIRKFSADIEALYKLVEEKM</sequence>
<dbReference type="PANTHER" id="PTHR10683">
    <property type="entry name" value="TRANSALDOLASE"/>
    <property type="match status" value="1"/>
</dbReference>
<evidence type="ECO:0000256" key="5">
    <source>
        <dbReference type="ARBA" id="ARBA00022679"/>
    </source>
</evidence>
<evidence type="ECO:0000256" key="2">
    <source>
        <dbReference type="ARBA" id="ARBA00004857"/>
    </source>
</evidence>
<dbReference type="InterPro" id="IPR013785">
    <property type="entry name" value="Aldolase_TIM"/>
</dbReference>
<comment type="function">
    <text evidence="1">Transaldolase is important for the balance of metabolites in the pentose-phosphate pathway.</text>
</comment>
<dbReference type="SMR" id="A0A6C1DSL3"/>
<dbReference type="EMBL" id="CP048988">
    <property type="protein sequence ID" value="QID79583.1"/>
    <property type="molecule type" value="Genomic_DNA"/>
</dbReference>
<organism evidence="9 10">
    <name type="scientific">Saccharomyces pastorianus</name>
    <name type="common">Lager yeast</name>
    <name type="synonym">Saccharomyces cerevisiae x Saccharomyces eubayanus</name>
    <dbReference type="NCBI Taxonomy" id="27292"/>
    <lineage>
        <taxon>Eukaryota</taxon>
        <taxon>Fungi</taxon>
        <taxon>Dikarya</taxon>
        <taxon>Ascomycota</taxon>
        <taxon>Saccharomycotina</taxon>
        <taxon>Saccharomycetes</taxon>
        <taxon>Saccharomycetales</taxon>
        <taxon>Saccharomycetaceae</taxon>
        <taxon>Saccharomyces</taxon>
    </lineage>
</organism>
<dbReference type="UniPathway" id="UPA00115">
    <property type="reaction ID" value="UER00414"/>
</dbReference>
<dbReference type="FunFam" id="3.20.20.70:FF:000131">
    <property type="entry name" value="Transaldolase"/>
    <property type="match status" value="1"/>
</dbReference>
<evidence type="ECO:0000256" key="7">
    <source>
        <dbReference type="ARBA" id="ARBA00023270"/>
    </source>
</evidence>
<name>A0A6C1DSL3_SACPS</name>
<evidence type="ECO:0000256" key="8">
    <source>
        <dbReference type="RuleBase" id="RU000501"/>
    </source>
</evidence>
<protein>
    <recommendedName>
        <fullName evidence="4 8">Transaldolase</fullName>
        <ecNumber evidence="4 8">2.2.1.2</ecNumber>
    </recommendedName>
</protein>
<keyword evidence="5 8" id="KW-0808">Transferase</keyword>
<reference evidence="9 10" key="1">
    <citation type="journal article" date="2019" name="BMC Genomics">
        <title>Chromosome level assembly and comparative genome analysis confirm lager-brewing yeasts originated from a single hybridization.</title>
        <authorList>
            <person name="Salazar A.N."/>
            <person name="Gorter de Vries A.R."/>
            <person name="van den Broek M."/>
            <person name="Brouwers N."/>
            <person name="de la Torre Cortes P."/>
            <person name="Kuijpers N.G.A."/>
            <person name="Daran J.G."/>
            <person name="Abeel T."/>
        </authorList>
    </citation>
    <scope>NUCLEOTIDE SEQUENCE [LARGE SCALE GENOMIC DNA]</scope>
    <source>
        <strain evidence="9 10">CBS 1483</strain>
    </source>
</reference>
<evidence type="ECO:0000313" key="10">
    <source>
        <dbReference type="Proteomes" id="UP000501346"/>
    </source>
</evidence>
<dbReference type="GO" id="GO:0005737">
    <property type="term" value="C:cytoplasm"/>
    <property type="evidence" value="ECO:0007669"/>
    <property type="project" value="InterPro"/>
</dbReference>
<proteinExistence type="inferred from homology"/>
<gene>
    <name evidence="9" type="primary">NQM1_1</name>
    <name evidence="9" type="ORF">GRS66_001859</name>
</gene>
<dbReference type="AlphaFoldDB" id="A0A6C1DSL3"/>
<dbReference type="GO" id="GO:0005975">
    <property type="term" value="P:carbohydrate metabolic process"/>
    <property type="evidence" value="ECO:0007669"/>
    <property type="project" value="InterPro"/>
</dbReference>
<dbReference type="PANTHER" id="PTHR10683:SF18">
    <property type="entry name" value="TRANSALDOLASE"/>
    <property type="match status" value="1"/>
</dbReference>
<evidence type="ECO:0000256" key="1">
    <source>
        <dbReference type="ARBA" id="ARBA00003518"/>
    </source>
</evidence>
<dbReference type="PROSITE" id="PS01054">
    <property type="entry name" value="TRANSALDOLASE_1"/>
    <property type="match status" value="1"/>
</dbReference>
<keyword evidence="10" id="KW-1185">Reference proteome</keyword>
<accession>A0A6C1DSL3</accession>
<comment type="catalytic activity">
    <reaction evidence="8">
        <text>D-sedoheptulose 7-phosphate + D-glyceraldehyde 3-phosphate = D-erythrose 4-phosphate + beta-D-fructose 6-phosphate</text>
        <dbReference type="Rhea" id="RHEA:17053"/>
        <dbReference type="ChEBI" id="CHEBI:16897"/>
        <dbReference type="ChEBI" id="CHEBI:57483"/>
        <dbReference type="ChEBI" id="CHEBI:57634"/>
        <dbReference type="ChEBI" id="CHEBI:59776"/>
        <dbReference type="EC" id="2.2.1.2"/>
    </reaction>
</comment>
<dbReference type="InterPro" id="IPR004730">
    <property type="entry name" value="Transaldolase_1"/>
</dbReference>
<comment type="pathway">
    <text evidence="2 8">Carbohydrate degradation; pentose phosphate pathway; D-glyceraldehyde 3-phosphate and beta-D-fructose 6-phosphate from D-ribose 5-phosphate and D-xylulose 5-phosphate (non-oxidative stage): step 2/3.</text>
</comment>
<dbReference type="Gene3D" id="3.20.20.70">
    <property type="entry name" value="Aldolase class I"/>
    <property type="match status" value="1"/>
</dbReference>
<dbReference type="EC" id="2.2.1.2" evidence="4 8"/>
<dbReference type="PROSITE" id="PS00958">
    <property type="entry name" value="TRANSALDOLASE_2"/>
    <property type="match status" value="1"/>
</dbReference>
<dbReference type="NCBIfam" id="TIGR00874">
    <property type="entry name" value="talAB"/>
    <property type="match status" value="1"/>
</dbReference>
<dbReference type="GO" id="GO:0009052">
    <property type="term" value="P:pentose-phosphate shunt, non-oxidative branch"/>
    <property type="evidence" value="ECO:0007669"/>
    <property type="project" value="TreeGrafter"/>
</dbReference>
<evidence type="ECO:0000256" key="3">
    <source>
        <dbReference type="ARBA" id="ARBA00008012"/>
    </source>
</evidence>
<dbReference type="CDD" id="cd00957">
    <property type="entry name" value="Transaldolase_TalAB"/>
    <property type="match status" value="1"/>
</dbReference>
<dbReference type="InterPro" id="IPR001585">
    <property type="entry name" value="TAL/FSA"/>
</dbReference>
<dbReference type="Proteomes" id="UP000501346">
    <property type="component" value="Chromosome ScVII"/>
</dbReference>
<evidence type="ECO:0000256" key="6">
    <source>
        <dbReference type="ARBA" id="ARBA00023126"/>
    </source>
</evidence>
<evidence type="ECO:0000256" key="4">
    <source>
        <dbReference type="ARBA" id="ARBA00013151"/>
    </source>
</evidence>
<dbReference type="OrthoDB" id="2015515at2759"/>
<keyword evidence="6 8" id="KW-0570">Pentose shunt</keyword>